<name>A0A4Z2HH52_9TELE</name>
<evidence type="ECO:0000256" key="2">
    <source>
        <dbReference type="SAM" id="Phobius"/>
    </source>
</evidence>
<feature type="region of interest" description="Disordered" evidence="1">
    <location>
        <begin position="188"/>
        <end position="220"/>
    </location>
</feature>
<proteinExistence type="predicted"/>
<feature type="region of interest" description="Disordered" evidence="1">
    <location>
        <begin position="133"/>
        <end position="155"/>
    </location>
</feature>
<gene>
    <name evidence="3" type="ORF">EYF80_024941</name>
</gene>
<dbReference type="EMBL" id="SRLO01000245">
    <property type="protein sequence ID" value="TNN64850.1"/>
    <property type="molecule type" value="Genomic_DNA"/>
</dbReference>
<dbReference type="AlphaFoldDB" id="A0A4Z2HH52"/>
<evidence type="ECO:0000313" key="3">
    <source>
        <dbReference type="EMBL" id="TNN64850.1"/>
    </source>
</evidence>
<feature type="compositionally biased region" description="Low complexity" evidence="1">
    <location>
        <begin position="389"/>
        <end position="404"/>
    </location>
</feature>
<keyword evidence="4" id="KW-1185">Reference proteome</keyword>
<organism evidence="3 4">
    <name type="scientific">Liparis tanakae</name>
    <name type="common">Tanaka's snailfish</name>
    <dbReference type="NCBI Taxonomy" id="230148"/>
    <lineage>
        <taxon>Eukaryota</taxon>
        <taxon>Metazoa</taxon>
        <taxon>Chordata</taxon>
        <taxon>Craniata</taxon>
        <taxon>Vertebrata</taxon>
        <taxon>Euteleostomi</taxon>
        <taxon>Actinopterygii</taxon>
        <taxon>Neopterygii</taxon>
        <taxon>Teleostei</taxon>
        <taxon>Neoteleostei</taxon>
        <taxon>Acanthomorphata</taxon>
        <taxon>Eupercaria</taxon>
        <taxon>Perciformes</taxon>
        <taxon>Cottioidei</taxon>
        <taxon>Cottales</taxon>
        <taxon>Liparidae</taxon>
        <taxon>Liparis</taxon>
    </lineage>
</organism>
<keyword evidence="2" id="KW-0812">Transmembrane</keyword>
<evidence type="ECO:0000256" key="1">
    <source>
        <dbReference type="SAM" id="MobiDB-lite"/>
    </source>
</evidence>
<keyword evidence="2" id="KW-1133">Transmembrane helix</keyword>
<dbReference type="Proteomes" id="UP000314294">
    <property type="component" value="Unassembled WGS sequence"/>
</dbReference>
<keyword evidence="2" id="KW-0472">Membrane</keyword>
<accession>A0A4Z2HH52</accession>
<protein>
    <submittedName>
        <fullName evidence="3">Uncharacterized protein</fullName>
    </submittedName>
</protein>
<comment type="caution">
    <text evidence="3">The sequence shown here is derived from an EMBL/GenBank/DDBJ whole genome shotgun (WGS) entry which is preliminary data.</text>
</comment>
<reference evidence="3 4" key="1">
    <citation type="submission" date="2019-03" db="EMBL/GenBank/DDBJ databases">
        <title>First draft genome of Liparis tanakae, snailfish: a comprehensive survey of snailfish specific genes.</title>
        <authorList>
            <person name="Kim W."/>
            <person name="Song I."/>
            <person name="Jeong J.-H."/>
            <person name="Kim D."/>
            <person name="Kim S."/>
            <person name="Ryu S."/>
            <person name="Song J.Y."/>
            <person name="Lee S.K."/>
        </authorList>
    </citation>
    <scope>NUCLEOTIDE SEQUENCE [LARGE SCALE GENOMIC DNA]</scope>
    <source>
        <tissue evidence="3">Muscle</tissue>
    </source>
</reference>
<sequence>MRRPPVSTCVTLSPRLSPGLGFAAALVSVSVLGVGVTGRNLLVPGARPRQNLFTLGFLFELSHVTGQLGAEHAVKAAFSAALCFYLLQQREMRGCIEDKREDDDKGTLTCVLLSRSKPRLDSLFFLLWLSPPPPRSSGDSASPAPIDLPVKTRERHSLEKNGVGLEEEKRVNITALQLHFHITEAHSFPDTEQQHHRPTTPNALEFPPGSVPIKHSDDVSQATLTHTRNFPSPSVLLLLQLQICQLAQELHPLGTRGLWGAATAAWFELGADGEAGERHARSTEASSGFTALLCCGSPSCASSRDEGRGSGASGDGGSSSMMAGSSDSCSAGAVTFGARSNWLSAASSPASSSEVMTASGLWSASVERGTGQEAASHTGLLAGGQTITSSSAGPCSSPSLSPGT</sequence>
<evidence type="ECO:0000313" key="4">
    <source>
        <dbReference type="Proteomes" id="UP000314294"/>
    </source>
</evidence>
<feature type="transmembrane region" description="Helical" evidence="2">
    <location>
        <begin position="20"/>
        <end position="42"/>
    </location>
</feature>
<feature type="region of interest" description="Disordered" evidence="1">
    <location>
        <begin position="300"/>
        <end position="324"/>
    </location>
</feature>
<feature type="region of interest" description="Disordered" evidence="1">
    <location>
        <begin position="367"/>
        <end position="404"/>
    </location>
</feature>